<gene>
    <name evidence="5" type="ORF">ICJ83_09855</name>
</gene>
<organism evidence="5 6">
    <name type="scientific">Aestuariibaculum sediminum</name>
    <dbReference type="NCBI Taxonomy" id="2770637"/>
    <lineage>
        <taxon>Bacteria</taxon>
        <taxon>Pseudomonadati</taxon>
        <taxon>Bacteroidota</taxon>
        <taxon>Flavobacteriia</taxon>
        <taxon>Flavobacteriales</taxon>
        <taxon>Flavobacteriaceae</taxon>
    </lineage>
</organism>
<dbReference type="InterPro" id="IPR011990">
    <property type="entry name" value="TPR-like_helical_dom_sf"/>
</dbReference>
<dbReference type="Pfam" id="PF13181">
    <property type="entry name" value="TPR_8"/>
    <property type="match status" value="3"/>
</dbReference>
<dbReference type="Pfam" id="PF13432">
    <property type="entry name" value="TPR_16"/>
    <property type="match status" value="1"/>
</dbReference>
<dbReference type="PANTHER" id="PTHR44858">
    <property type="entry name" value="TETRATRICOPEPTIDE REPEAT PROTEIN 6"/>
    <property type="match status" value="1"/>
</dbReference>
<evidence type="ECO:0000313" key="6">
    <source>
        <dbReference type="Proteomes" id="UP000600588"/>
    </source>
</evidence>
<dbReference type="PROSITE" id="PS51257">
    <property type="entry name" value="PROKAR_LIPOPROTEIN"/>
    <property type="match status" value="1"/>
</dbReference>
<dbReference type="PANTHER" id="PTHR44858:SF1">
    <property type="entry name" value="UDP-N-ACETYLGLUCOSAMINE--PEPTIDE N-ACETYLGLUCOSAMINYLTRANSFERASE SPINDLY-RELATED"/>
    <property type="match status" value="1"/>
</dbReference>
<feature type="repeat" description="TPR" evidence="3">
    <location>
        <begin position="119"/>
        <end position="152"/>
    </location>
</feature>
<keyword evidence="2 3" id="KW-0802">TPR repeat</keyword>
<reference evidence="5 6" key="1">
    <citation type="submission" date="2020-09" db="EMBL/GenBank/DDBJ databases">
        <title>TT11 complete genome.</title>
        <authorList>
            <person name="Wu Z."/>
        </authorList>
    </citation>
    <scope>NUCLEOTIDE SEQUENCE [LARGE SCALE GENOMIC DNA]</scope>
    <source>
        <strain evidence="5 6">TT11</strain>
    </source>
</reference>
<evidence type="ECO:0000256" key="3">
    <source>
        <dbReference type="PROSITE-ProRule" id="PRU00339"/>
    </source>
</evidence>
<dbReference type="EMBL" id="JACVXB010000003">
    <property type="protein sequence ID" value="MBD0832436.1"/>
    <property type="molecule type" value="Genomic_DNA"/>
</dbReference>
<feature type="repeat" description="TPR" evidence="3">
    <location>
        <begin position="85"/>
        <end position="118"/>
    </location>
</feature>
<comment type="caution">
    <text evidence="5">The sequence shown here is derived from an EMBL/GenBank/DDBJ whole genome shotgun (WGS) entry which is preliminary data.</text>
</comment>
<dbReference type="SMART" id="SM00028">
    <property type="entry name" value="TPR"/>
    <property type="match status" value="7"/>
</dbReference>
<evidence type="ECO:0000256" key="1">
    <source>
        <dbReference type="ARBA" id="ARBA00022737"/>
    </source>
</evidence>
<keyword evidence="4" id="KW-0732">Signal</keyword>
<feature type="chain" id="PRO_5035254037" evidence="4">
    <location>
        <begin position="22"/>
        <end position="319"/>
    </location>
</feature>
<feature type="signal peptide" evidence="4">
    <location>
        <begin position="1"/>
        <end position="21"/>
    </location>
</feature>
<accession>A0A8J6Q2P3</accession>
<protein>
    <submittedName>
        <fullName evidence="5">Tetratricopeptide repeat protein</fullName>
    </submittedName>
</protein>
<evidence type="ECO:0000313" key="5">
    <source>
        <dbReference type="EMBL" id="MBD0832436.1"/>
    </source>
</evidence>
<dbReference type="InterPro" id="IPR019734">
    <property type="entry name" value="TPR_rpt"/>
</dbReference>
<feature type="repeat" description="TPR" evidence="3">
    <location>
        <begin position="186"/>
        <end position="219"/>
    </location>
</feature>
<dbReference type="PROSITE" id="PS50005">
    <property type="entry name" value="TPR"/>
    <property type="match status" value="3"/>
</dbReference>
<dbReference type="GO" id="GO:0009279">
    <property type="term" value="C:cell outer membrane"/>
    <property type="evidence" value="ECO:0007669"/>
    <property type="project" value="TreeGrafter"/>
</dbReference>
<dbReference type="GO" id="GO:0046813">
    <property type="term" value="P:receptor-mediated virion attachment to host cell"/>
    <property type="evidence" value="ECO:0007669"/>
    <property type="project" value="TreeGrafter"/>
</dbReference>
<evidence type="ECO:0000256" key="4">
    <source>
        <dbReference type="SAM" id="SignalP"/>
    </source>
</evidence>
<dbReference type="RefSeq" id="WP_188230210.1">
    <property type="nucleotide sequence ID" value="NZ_JACVXB010000003.1"/>
</dbReference>
<evidence type="ECO:0000256" key="2">
    <source>
        <dbReference type="ARBA" id="ARBA00022803"/>
    </source>
</evidence>
<dbReference type="InterPro" id="IPR050498">
    <property type="entry name" value="Ycf3"/>
</dbReference>
<proteinExistence type="predicted"/>
<dbReference type="SUPFAM" id="SSF48452">
    <property type="entry name" value="TPR-like"/>
    <property type="match status" value="1"/>
</dbReference>
<keyword evidence="1" id="KW-0677">Repeat</keyword>
<dbReference type="Gene3D" id="1.25.40.10">
    <property type="entry name" value="Tetratricopeptide repeat domain"/>
    <property type="match status" value="3"/>
</dbReference>
<dbReference type="AlphaFoldDB" id="A0A8J6Q2P3"/>
<name>A0A8J6Q2P3_9FLAO</name>
<dbReference type="Proteomes" id="UP000600588">
    <property type="component" value="Unassembled WGS sequence"/>
</dbReference>
<keyword evidence="6" id="KW-1185">Reference proteome</keyword>
<sequence length="319" mass="36949">MKKTLLTLICISLTLSCFSQAGRLIREASRTTNLEERIKLYSEAIALEPDNLDAYFLRGLAKNDLGDFHGAIIDYSKIILSKPDPDTYFNRGNSRYALNDYFGAEQDYEKAFEMDSNFIDALYSLGCAQYELEKYEEAIKTFSKVIRAIPLDTEAYYRRADSFKALKNYPAALNDYSLAVKIDQTSLAYYNRGVFLMSINYYKDALSDFKVALRRDKTNTLAYFFKGTANLLLGEHMTALEDYNTAITFDSKDFDALIGLSITYYKLNDYEQAELFFEKAKTILAPNQTATEITPFEDTYWYTNQYYYFKQMFEKLNKL</sequence>